<evidence type="ECO:0000313" key="9">
    <source>
        <dbReference type="WormBase" id="SRAE_2000100600"/>
    </source>
</evidence>
<dbReference type="EMBL" id="LN609529">
    <property type="protein sequence ID" value="CEF66336.1"/>
    <property type="molecule type" value="Genomic_DNA"/>
</dbReference>
<comment type="subcellular location">
    <subcellularLocation>
        <location evidence="1">Nucleus</location>
    </subcellularLocation>
</comment>
<dbReference type="STRING" id="34506.A0A090L978"/>
<dbReference type="Proteomes" id="UP000035682">
    <property type="component" value="Unplaced"/>
</dbReference>
<dbReference type="AlphaFoldDB" id="A0A090L978"/>
<evidence type="ECO:0000313" key="6">
    <source>
        <dbReference type="EMBL" id="CEF66336.1"/>
    </source>
</evidence>
<evidence type="ECO:0000313" key="8">
    <source>
        <dbReference type="WBParaSite" id="SRAE_2000100600.1"/>
    </source>
</evidence>
<evidence type="ECO:0000256" key="3">
    <source>
        <dbReference type="ARBA" id="ARBA00023163"/>
    </source>
</evidence>
<dbReference type="InterPro" id="IPR007811">
    <property type="entry name" value="RPC4"/>
</dbReference>
<sequence length="426" mass="47757">MSQRGTSGRARARPNLSLSGVLSGSGHQENERKKKDKNDSDNKEKKQRERRSRSERGRGGNERGRGRNRGARGGSKIVQTEGIFSSGLGDDGPQKSRIKKEANLTGTEEILETTAVNVEMGTGLGTVDSEGRKLPTTYEEEWQSDEDADNVALEELEYSTVFIDDIERMQNPPIVLPPHESIALKDLLDIDEEEEEKRAERNKIPDVKVPLYILSDNEILSSVKASGYFRKLLDDNDDSFFSFQLPATLRVIGDYANINFNKKLDENAHCLELLDSNIEIGKLKFLKNGRVYMDIGGNRLDVGAAIPSGYTEDLIMIENPNKQTHIVTEDGIKMEIDASPEVNKRNKACNEEDILHVISPVKTHLIAYHDLVSLCEKNDSKSRSITPMVTEDSPPVKIGNEFRSKLIDKLSRITNDQLRFSEENNV</sequence>
<reference evidence="6 7" key="1">
    <citation type="submission" date="2014-09" db="EMBL/GenBank/DDBJ databases">
        <authorList>
            <person name="Martin A.A."/>
        </authorList>
    </citation>
    <scope>NUCLEOTIDE SEQUENCE</scope>
    <source>
        <strain evidence="7">ED321</strain>
        <strain evidence="6">ED321 Heterogonic</strain>
    </source>
</reference>
<keyword evidence="4" id="KW-0539">Nucleus</keyword>
<dbReference type="CTD" id="36378700"/>
<evidence type="ECO:0000256" key="2">
    <source>
        <dbReference type="ARBA" id="ARBA00022478"/>
    </source>
</evidence>
<evidence type="ECO:0000313" key="7">
    <source>
        <dbReference type="Proteomes" id="UP000035682"/>
    </source>
</evidence>
<feature type="compositionally biased region" description="Basic and acidic residues" evidence="5">
    <location>
        <begin position="28"/>
        <end position="65"/>
    </location>
</feature>
<feature type="compositionally biased region" description="Low complexity" evidence="5">
    <location>
        <begin position="16"/>
        <end position="26"/>
    </location>
</feature>
<keyword evidence="7" id="KW-1185">Reference proteome</keyword>
<gene>
    <name evidence="6 8 9" type="ORF">SRAE_2000100600</name>
</gene>
<proteinExistence type="predicted"/>
<dbReference type="WormBase" id="SRAE_2000100600">
    <property type="protein sequence ID" value="SRP06664"/>
    <property type="gene ID" value="WBGene00261206"/>
</dbReference>
<dbReference type="PANTHER" id="PTHR13408">
    <property type="entry name" value="DNA-DIRECTED RNA POLYMERASE III"/>
    <property type="match status" value="1"/>
</dbReference>
<dbReference type="GO" id="GO:0042797">
    <property type="term" value="P:tRNA transcription by RNA polymerase III"/>
    <property type="evidence" value="ECO:0007669"/>
    <property type="project" value="TreeGrafter"/>
</dbReference>
<dbReference type="OMA" id="IEQQGIF"/>
<protein>
    <submittedName>
        <fullName evidence="6 8">DNA-directed RNA polymerase III subunit RPC4 family-containing protein</fullName>
    </submittedName>
</protein>
<dbReference type="WBParaSite" id="SRAE_2000100600.1">
    <property type="protein sequence ID" value="SRAE_2000100600.1"/>
    <property type="gene ID" value="WBGene00261206"/>
</dbReference>
<dbReference type="GO" id="GO:0003677">
    <property type="term" value="F:DNA binding"/>
    <property type="evidence" value="ECO:0007669"/>
    <property type="project" value="InterPro"/>
</dbReference>
<dbReference type="PANTHER" id="PTHR13408:SF0">
    <property type="entry name" value="DNA-DIRECTED RNA POLYMERASE III SUBUNIT RPC4"/>
    <property type="match status" value="1"/>
</dbReference>
<keyword evidence="3" id="KW-0804">Transcription</keyword>
<keyword evidence="2 6" id="KW-0240">DNA-directed RNA polymerase</keyword>
<accession>A0A090L978</accession>
<dbReference type="OrthoDB" id="5836119at2759"/>
<dbReference type="Pfam" id="PF05132">
    <property type="entry name" value="RNA_pol_Rpc4"/>
    <property type="match status" value="1"/>
</dbReference>
<dbReference type="GeneID" id="36378700"/>
<name>A0A090L978_STRRB</name>
<evidence type="ECO:0000256" key="5">
    <source>
        <dbReference type="SAM" id="MobiDB-lite"/>
    </source>
</evidence>
<evidence type="ECO:0000256" key="4">
    <source>
        <dbReference type="ARBA" id="ARBA00023242"/>
    </source>
</evidence>
<dbReference type="RefSeq" id="XP_024505536.1">
    <property type="nucleotide sequence ID" value="XM_024651905.1"/>
</dbReference>
<evidence type="ECO:0000256" key="1">
    <source>
        <dbReference type="ARBA" id="ARBA00004123"/>
    </source>
</evidence>
<feature type="region of interest" description="Disordered" evidence="5">
    <location>
        <begin position="1"/>
        <end position="96"/>
    </location>
</feature>
<organism evidence="6">
    <name type="scientific">Strongyloides ratti</name>
    <name type="common">Parasitic roundworm</name>
    <dbReference type="NCBI Taxonomy" id="34506"/>
    <lineage>
        <taxon>Eukaryota</taxon>
        <taxon>Metazoa</taxon>
        <taxon>Ecdysozoa</taxon>
        <taxon>Nematoda</taxon>
        <taxon>Chromadorea</taxon>
        <taxon>Rhabditida</taxon>
        <taxon>Tylenchina</taxon>
        <taxon>Panagrolaimomorpha</taxon>
        <taxon>Strongyloidoidea</taxon>
        <taxon>Strongyloididae</taxon>
        <taxon>Strongyloides</taxon>
    </lineage>
</organism>
<dbReference type="GO" id="GO:0005666">
    <property type="term" value="C:RNA polymerase III complex"/>
    <property type="evidence" value="ECO:0007669"/>
    <property type="project" value="InterPro"/>
</dbReference>
<reference evidence="8" key="2">
    <citation type="submission" date="2020-12" db="UniProtKB">
        <authorList>
            <consortium name="WormBaseParasite"/>
        </authorList>
    </citation>
    <scope>IDENTIFICATION</scope>
</reference>